<evidence type="ECO:0000256" key="3">
    <source>
        <dbReference type="SAM" id="MobiDB-lite"/>
    </source>
</evidence>
<dbReference type="OrthoDB" id="65434at2759"/>
<keyword evidence="7" id="KW-1185">Reference proteome</keyword>
<keyword evidence="4" id="KW-1133">Transmembrane helix</keyword>
<dbReference type="GO" id="GO:0004758">
    <property type="term" value="F:serine C-palmitoyltransferase activity"/>
    <property type="evidence" value="ECO:0007669"/>
    <property type="project" value="TreeGrafter"/>
</dbReference>
<evidence type="ECO:0000313" key="7">
    <source>
        <dbReference type="Proteomes" id="UP000037035"/>
    </source>
</evidence>
<dbReference type="GO" id="GO:0016020">
    <property type="term" value="C:membrane"/>
    <property type="evidence" value="ECO:0007669"/>
    <property type="project" value="GOC"/>
</dbReference>
<dbReference type="STRING" id="27349.A0A0L6VV17"/>
<dbReference type="InterPro" id="IPR004839">
    <property type="entry name" value="Aminotransferase_I/II_large"/>
</dbReference>
<dbReference type="PANTHER" id="PTHR13693">
    <property type="entry name" value="CLASS II AMINOTRANSFERASE/8-AMINO-7-OXONONANOATE SYNTHASE"/>
    <property type="match status" value="1"/>
</dbReference>
<dbReference type="VEuPathDB" id="FungiDB:VP01_1022g10"/>
<dbReference type="SUPFAM" id="SSF53383">
    <property type="entry name" value="PLP-dependent transferases"/>
    <property type="match status" value="1"/>
</dbReference>
<dbReference type="GO" id="GO:0030170">
    <property type="term" value="F:pyridoxal phosphate binding"/>
    <property type="evidence" value="ECO:0007669"/>
    <property type="project" value="InterPro"/>
</dbReference>
<protein>
    <recommendedName>
        <fullName evidence="5">Aminotransferase class I/classII large domain-containing protein</fullName>
    </recommendedName>
</protein>
<dbReference type="GO" id="GO:0046512">
    <property type="term" value="P:sphingosine biosynthetic process"/>
    <property type="evidence" value="ECO:0007669"/>
    <property type="project" value="TreeGrafter"/>
</dbReference>
<dbReference type="Gene3D" id="3.40.640.10">
    <property type="entry name" value="Type I PLP-dependent aspartate aminotransferase-like (Major domain)"/>
    <property type="match status" value="2"/>
</dbReference>
<dbReference type="Proteomes" id="UP000037035">
    <property type="component" value="Unassembled WGS sequence"/>
</dbReference>
<dbReference type="Gene3D" id="3.90.1150.10">
    <property type="entry name" value="Aspartate Aminotransferase, domain 1"/>
    <property type="match status" value="2"/>
</dbReference>
<dbReference type="InterPro" id="IPR015422">
    <property type="entry name" value="PyrdxlP-dep_Trfase_small"/>
</dbReference>
<dbReference type="Pfam" id="PF00155">
    <property type="entry name" value="Aminotran_1_2"/>
    <property type="match status" value="1"/>
</dbReference>
<feature type="region of interest" description="Disordered" evidence="3">
    <location>
        <begin position="245"/>
        <end position="279"/>
    </location>
</feature>
<evidence type="ECO:0000313" key="6">
    <source>
        <dbReference type="EMBL" id="KNZ64494.1"/>
    </source>
</evidence>
<feature type="compositionally biased region" description="Polar residues" evidence="3">
    <location>
        <begin position="245"/>
        <end position="277"/>
    </location>
</feature>
<feature type="domain" description="Aminotransferase class I/classII large" evidence="5">
    <location>
        <begin position="421"/>
        <end position="717"/>
    </location>
</feature>
<accession>A0A0L6VV17</accession>
<dbReference type="GO" id="GO:0046513">
    <property type="term" value="P:ceramide biosynthetic process"/>
    <property type="evidence" value="ECO:0007669"/>
    <property type="project" value="TreeGrafter"/>
</dbReference>
<feature type="region of interest" description="Disordered" evidence="3">
    <location>
        <begin position="186"/>
        <end position="233"/>
    </location>
</feature>
<dbReference type="EMBL" id="LAVV01000255">
    <property type="protein sequence ID" value="KNZ64494.1"/>
    <property type="molecule type" value="Genomic_DNA"/>
</dbReference>
<proteinExistence type="predicted"/>
<dbReference type="InterPro" id="IPR015421">
    <property type="entry name" value="PyrdxlP-dep_Trfase_major"/>
</dbReference>
<keyword evidence="2" id="KW-0808">Transferase</keyword>
<dbReference type="PANTHER" id="PTHR13693:SF3">
    <property type="entry name" value="LD36009P"/>
    <property type="match status" value="1"/>
</dbReference>
<dbReference type="GO" id="GO:0017059">
    <property type="term" value="C:serine palmitoyltransferase complex"/>
    <property type="evidence" value="ECO:0007669"/>
    <property type="project" value="TreeGrafter"/>
</dbReference>
<reference evidence="6 7" key="1">
    <citation type="submission" date="2015-08" db="EMBL/GenBank/DDBJ databases">
        <title>Next Generation Sequencing and Analysis of the Genome of Puccinia sorghi L Schw, the Causal Agent of Maize Common Rust.</title>
        <authorList>
            <person name="Rochi L."/>
            <person name="Burguener G."/>
            <person name="Darino M."/>
            <person name="Turjanski A."/>
            <person name="Kreff E."/>
            <person name="Dieguez M.J."/>
            <person name="Sacco F."/>
        </authorList>
    </citation>
    <scope>NUCLEOTIDE SEQUENCE [LARGE SCALE GENOMIC DNA]</scope>
    <source>
        <strain evidence="6 7">RO10H11247</strain>
    </source>
</reference>
<sequence>MENCVSGRPQKKKNKSEQNFWRKLVLLVSNVGDKSVEVIVVRSYTTEVIFVSIFVRVIFVRVIFVRVIFARALYVRFKRMLEGISLARRQPREILGSLTPSPHERCARSITSHPRQGGGAIAGMPRISVDQKILVRPSQRASREILGNHPGILTSDCPVVNSGEVVKTDRREAKFAEALKRGSATKKKLGLSNDEVQEMHSGQATPSLSSDSSSSDREDNHAEPATPSSTCTFFTQQIPSSNILLKNYPPNSKQLINQPPTKSFDQNPNFIPPTTNHQHQHSLLRHSEFGFDPNELDFCWTSQFNPHSTSNTPNHSPEDAPYFTYLTTYWSYLLVFLIGHLRDAIGKRFSAKSHAHLKLHNGYAALNSDFDSFFTRRVKSRLDDCFGRPVTGSPARTITLLDRTSSDNCISFKYPHTTTQALNIASYNYLGFAQSRGSCADAAEITINQLGLSSSGSRDDVGLSPLQIETEKLLARFLGVQDAMLVSQGFATNSTTLPALVGKGALIISDEYNHNSIRFGTRLSGAMIRTYKHNNMQDLERLLRESISQGQPRKLRAWSKILVIVEGIYSMEGSIVDLPNLLRLKDKYKFYLYLDEAHSIGALGPNGRVGASGGYIAGSKILIEHMRKACHSAVYAESPSPPVICQIRSTVKLIMGEDSPSPSALDAQEGPTLSEGNRRLRRLAFNARYLRAGLRKLGFIVIGDQDSPVVPLLVYQPGKVTDSPSFLPSKHCMTNSPGSTDAVILETYVGEICDSGSDSGVSSNLISIGAVLIATDEIGEALGMKLDWGDKSSANSSRWSIEQVISNATQLVAGSI</sequence>
<comment type="caution">
    <text evidence="6">The sequence shown here is derived from an EMBL/GenBank/DDBJ whole genome shotgun (WGS) entry which is preliminary data.</text>
</comment>
<dbReference type="InterPro" id="IPR050087">
    <property type="entry name" value="AON_synthase_class-II"/>
</dbReference>
<keyword evidence="4" id="KW-0812">Transmembrane</keyword>
<dbReference type="InterPro" id="IPR015424">
    <property type="entry name" value="PyrdxlP-dep_Trfase"/>
</dbReference>
<feature type="transmembrane region" description="Helical" evidence="4">
    <location>
        <begin position="48"/>
        <end position="69"/>
    </location>
</feature>
<keyword evidence="4" id="KW-0472">Membrane</keyword>
<gene>
    <name evidence="6" type="ORF">VP01_1022g10</name>
</gene>
<evidence type="ECO:0000256" key="4">
    <source>
        <dbReference type="SAM" id="Phobius"/>
    </source>
</evidence>
<name>A0A0L6VV17_9BASI</name>
<evidence type="ECO:0000256" key="1">
    <source>
        <dbReference type="ARBA" id="ARBA00001933"/>
    </source>
</evidence>
<dbReference type="AlphaFoldDB" id="A0A0L6VV17"/>
<evidence type="ECO:0000259" key="5">
    <source>
        <dbReference type="Pfam" id="PF00155"/>
    </source>
</evidence>
<comment type="cofactor">
    <cofactor evidence="1">
        <name>pyridoxal 5'-phosphate</name>
        <dbReference type="ChEBI" id="CHEBI:597326"/>
    </cofactor>
</comment>
<evidence type="ECO:0000256" key="2">
    <source>
        <dbReference type="ARBA" id="ARBA00022679"/>
    </source>
</evidence>
<feature type="region of interest" description="Disordered" evidence="3">
    <location>
        <begin position="102"/>
        <end position="122"/>
    </location>
</feature>
<organism evidence="6 7">
    <name type="scientific">Puccinia sorghi</name>
    <dbReference type="NCBI Taxonomy" id="27349"/>
    <lineage>
        <taxon>Eukaryota</taxon>
        <taxon>Fungi</taxon>
        <taxon>Dikarya</taxon>
        <taxon>Basidiomycota</taxon>
        <taxon>Pucciniomycotina</taxon>
        <taxon>Pucciniomycetes</taxon>
        <taxon>Pucciniales</taxon>
        <taxon>Pucciniaceae</taxon>
        <taxon>Puccinia</taxon>
    </lineage>
</organism>